<dbReference type="Proteomes" id="UP000646827">
    <property type="component" value="Unassembled WGS sequence"/>
</dbReference>
<protein>
    <recommendedName>
        <fullName evidence="3">Endonuclease/exonuclease/phosphatase domain-containing protein</fullName>
    </recommendedName>
</protein>
<reference evidence="1 2" key="1">
    <citation type="submission" date="2020-12" db="EMBL/GenBank/DDBJ databases">
        <title>Metabolic potential, ecology and presence of endohyphal bacteria is reflected in genomic diversity of Mucoromycotina.</title>
        <authorList>
            <person name="Muszewska A."/>
            <person name="Okrasinska A."/>
            <person name="Steczkiewicz K."/>
            <person name="Drgas O."/>
            <person name="Orlowska M."/>
            <person name="Perlinska-Lenart U."/>
            <person name="Aleksandrzak-Piekarczyk T."/>
            <person name="Szatraj K."/>
            <person name="Zielenkiewicz U."/>
            <person name="Pilsyk S."/>
            <person name="Malc E."/>
            <person name="Mieczkowski P."/>
            <person name="Kruszewska J.S."/>
            <person name="Biernat P."/>
            <person name="Pawlowska J."/>
        </authorList>
    </citation>
    <scope>NUCLEOTIDE SEQUENCE [LARGE SCALE GENOMIC DNA]</scope>
    <source>
        <strain evidence="1 2">CBS 142.35</strain>
    </source>
</reference>
<accession>A0A8H7RJ61</accession>
<keyword evidence="2" id="KW-1185">Reference proteome</keyword>
<evidence type="ECO:0008006" key="3">
    <source>
        <dbReference type="Google" id="ProtNLM"/>
    </source>
</evidence>
<dbReference type="AlphaFoldDB" id="A0A8H7RJ61"/>
<evidence type="ECO:0000313" key="2">
    <source>
        <dbReference type="Proteomes" id="UP000646827"/>
    </source>
</evidence>
<dbReference type="SUPFAM" id="SSF56219">
    <property type="entry name" value="DNase I-like"/>
    <property type="match status" value="1"/>
</dbReference>
<gene>
    <name evidence="1" type="ORF">INT45_003973</name>
</gene>
<dbReference type="Gene3D" id="3.60.10.10">
    <property type="entry name" value="Endonuclease/exonuclease/phosphatase"/>
    <property type="match status" value="1"/>
</dbReference>
<dbReference type="InterPro" id="IPR036691">
    <property type="entry name" value="Endo/exonu/phosph_ase_sf"/>
</dbReference>
<evidence type="ECO:0000313" key="1">
    <source>
        <dbReference type="EMBL" id="KAG2211533.1"/>
    </source>
</evidence>
<dbReference type="EMBL" id="JAEPRB010000801">
    <property type="protein sequence ID" value="KAG2211533.1"/>
    <property type="molecule type" value="Genomic_DNA"/>
</dbReference>
<comment type="caution">
    <text evidence="1">The sequence shown here is derived from an EMBL/GenBank/DDBJ whole genome shotgun (WGS) entry which is preliminary data.</text>
</comment>
<feature type="non-terminal residue" evidence="1">
    <location>
        <position position="604"/>
    </location>
</feature>
<dbReference type="OrthoDB" id="2285320at2759"/>
<sequence>MINWAHRLLQPATDNTAYTVVYIPSPRRTLYSEIRRALSLIGIAQERVIDIQFPARGTVGLLIHTSYEKELRKLLAQAKLHTKDEFNPISATTIGDPTLLAKLTEDERATEARKIYQERMFNLCMRLPKKHFQVAILCHFTTLPSDNNHHVDVLYWTKFQEAHPKPTRNHSYYSYLEADSPPPTHDNHDSNDGRLYTDWFQYHNYAIQPNPKKRGKGGISLLVRPDLNVHIHHFPNKTRYTLSFKIDTYTFHGLYLPPPPPPDYNDNIQCKELLDQLEIDDHTIIFGDLNARSKLITGDHQNNSRGLHVLEPWTLTNGLLTWNGTLARGQPAFHTNAGHSIINLFISRETALIDPTLQIFDMASLKTHHHLCTLTFTTTTSWQQLPTPNATRGIKVIPDNSTIEQIERNLVSAIYNALDRSVTRTKARPKHWKKFWNDELQRKADLHEEAYKRWCQSPNIITVRAALWNKYTLICDEFTKEIRCTQRQIWKQFCSKLGNAPVNEANSTIKQIRKNRNSTHSFSHPEGPEKAVEDMPTHLSSVFGGERTSDTSLPFMDINTDDNPFLAIEIEVIINKIAPRKAPGDDHLTGAMLKPISKPLSNTL</sequence>
<organism evidence="1 2">
    <name type="scientific">Circinella minor</name>
    <dbReference type="NCBI Taxonomy" id="1195481"/>
    <lineage>
        <taxon>Eukaryota</taxon>
        <taxon>Fungi</taxon>
        <taxon>Fungi incertae sedis</taxon>
        <taxon>Mucoromycota</taxon>
        <taxon>Mucoromycotina</taxon>
        <taxon>Mucoromycetes</taxon>
        <taxon>Mucorales</taxon>
        <taxon>Lichtheimiaceae</taxon>
        <taxon>Circinella</taxon>
    </lineage>
</organism>
<name>A0A8H7RJ61_9FUNG</name>
<proteinExistence type="predicted"/>